<organism evidence="1 2">
    <name type="scientific">Muribaculum caecicola</name>
    <dbReference type="NCBI Taxonomy" id="3038144"/>
    <lineage>
        <taxon>Bacteria</taxon>
        <taxon>Pseudomonadati</taxon>
        <taxon>Bacteroidota</taxon>
        <taxon>Bacteroidia</taxon>
        <taxon>Bacteroidales</taxon>
        <taxon>Muribaculaceae</taxon>
        <taxon>Muribaculum</taxon>
    </lineage>
</organism>
<proteinExistence type="predicted"/>
<comment type="caution">
    <text evidence="1">The sequence shown here is derived from an EMBL/GenBank/DDBJ whole genome shotgun (WGS) entry which is preliminary data.</text>
</comment>
<gene>
    <name evidence="1" type="ORF">E5990_09015</name>
</gene>
<reference evidence="1" key="1">
    <citation type="submission" date="2019-04" db="EMBL/GenBank/DDBJ databases">
        <title>Microbes associate with the intestines of laboratory mice.</title>
        <authorList>
            <person name="Navarre W."/>
            <person name="Wong E."/>
            <person name="Huang K.C."/>
            <person name="Tropini C."/>
            <person name="Ng K."/>
            <person name="Yu B."/>
        </authorList>
    </citation>
    <scope>NUCLEOTIDE SEQUENCE</scope>
    <source>
        <strain evidence="1">NM86_A22</strain>
    </source>
</reference>
<evidence type="ECO:0000313" key="1">
    <source>
        <dbReference type="EMBL" id="THG45384.1"/>
    </source>
</evidence>
<protein>
    <submittedName>
        <fullName evidence="1">Lipopolysaccharide biosynthesis protein</fullName>
    </submittedName>
</protein>
<dbReference type="EMBL" id="SSTG01000134">
    <property type="protein sequence ID" value="THG45384.1"/>
    <property type="molecule type" value="Genomic_DNA"/>
</dbReference>
<dbReference type="Proteomes" id="UP000305401">
    <property type="component" value="Unassembled WGS sequence"/>
</dbReference>
<name>A0AC61S488_9BACT</name>
<keyword evidence="2" id="KW-1185">Reference proteome</keyword>
<sequence>MKARVIAMYLPQFHPIPENDKYWGAGFTEWNNVVKARPLFPGHYQPKLPADLGFYDLRLPEVRKAQADMARQAGVEGFMYWHYWFGNGKKVLERPFEEVLACGEPDFPFCLGWANHSWTNKTWTKGKAYRKDAMIFCQEYPGTDDHIAHFNYCLPAFRDKRYITVDGKPLFYVWVPDDFPDVPGFIGLWQKLAREAGLKGIHFVATRHARSPHKIDDLLAMGYDSVNNCNYNMWLAECKTRRSTAVKRAMSLLSEKLNLPLQCFSYKSIIKWLTTDDDCRDNVYPTILPGYDRSPRSGKKAQIYHNNTPRLFGRHVSDVLEHIKNKPDEHKIVFLKSWNEWGEGNYIEPDQKYGDAFLRELERQLK</sequence>
<accession>A0AC61S488</accession>
<evidence type="ECO:0000313" key="2">
    <source>
        <dbReference type="Proteomes" id="UP000305401"/>
    </source>
</evidence>